<feature type="transmembrane region" description="Helical" evidence="5">
    <location>
        <begin position="209"/>
        <end position="232"/>
    </location>
</feature>
<dbReference type="PANTHER" id="PTHR10846:SF8">
    <property type="entry name" value="INNER MEMBRANE PROTEIN YRBG"/>
    <property type="match status" value="1"/>
</dbReference>
<evidence type="ECO:0000256" key="1">
    <source>
        <dbReference type="ARBA" id="ARBA00004141"/>
    </source>
</evidence>
<evidence type="ECO:0000313" key="7">
    <source>
        <dbReference type="EMBL" id="SUS08492.1"/>
    </source>
</evidence>
<organism evidence="7">
    <name type="scientific">metagenome</name>
    <dbReference type="NCBI Taxonomy" id="256318"/>
    <lineage>
        <taxon>unclassified sequences</taxon>
        <taxon>metagenomes</taxon>
    </lineage>
</organism>
<feature type="transmembrane region" description="Helical" evidence="5">
    <location>
        <begin position="244"/>
        <end position="266"/>
    </location>
</feature>
<feature type="transmembrane region" description="Helical" evidence="5">
    <location>
        <begin position="272"/>
        <end position="288"/>
    </location>
</feature>
<dbReference type="EMBL" id="UIDG01000623">
    <property type="protein sequence ID" value="SUS08492.1"/>
    <property type="molecule type" value="Genomic_DNA"/>
</dbReference>
<keyword evidence="3 5" id="KW-1133">Transmembrane helix</keyword>
<dbReference type="NCBIfam" id="TIGR00367">
    <property type="entry name" value="calcium/sodium antiporter"/>
    <property type="match status" value="1"/>
</dbReference>
<proteinExistence type="predicted"/>
<evidence type="ECO:0000256" key="3">
    <source>
        <dbReference type="ARBA" id="ARBA00022989"/>
    </source>
</evidence>
<reference evidence="7" key="1">
    <citation type="submission" date="2018-07" db="EMBL/GenBank/DDBJ databases">
        <authorList>
            <person name="Quirk P.G."/>
            <person name="Krulwich T.A."/>
        </authorList>
    </citation>
    <scope>NUCLEOTIDE SEQUENCE</scope>
</reference>
<dbReference type="InterPro" id="IPR044880">
    <property type="entry name" value="NCX_ion-bd_dom_sf"/>
</dbReference>
<feature type="transmembrane region" description="Helical" evidence="5">
    <location>
        <begin position="167"/>
        <end position="189"/>
    </location>
</feature>
<dbReference type="Pfam" id="PF01699">
    <property type="entry name" value="Na_Ca_ex"/>
    <property type="match status" value="2"/>
</dbReference>
<accession>A0A380TJ29</accession>
<dbReference type="GO" id="GO:0005262">
    <property type="term" value="F:calcium channel activity"/>
    <property type="evidence" value="ECO:0007669"/>
    <property type="project" value="TreeGrafter"/>
</dbReference>
<dbReference type="InterPro" id="IPR004481">
    <property type="entry name" value="K/Na/Ca-exchanger"/>
</dbReference>
<feature type="domain" description="Sodium/calcium exchanger membrane region" evidence="6">
    <location>
        <begin position="174"/>
        <end position="315"/>
    </location>
</feature>
<feature type="domain" description="Sodium/calcium exchanger membrane region" evidence="6">
    <location>
        <begin position="4"/>
        <end position="143"/>
    </location>
</feature>
<evidence type="ECO:0000256" key="5">
    <source>
        <dbReference type="SAM" id="Phobius"/>
    </source>
</evidence>
<evidence type="ECO:0000259" key="6">
    <source>
        <dbReference type="Pfam" id="PF01699"/>
    </source>
</evidence>
<gene>
    <name evidence="7" type="ORF">DF3PB_70039</name>
</gene>
<protein>
    <recommendedName>
        <fullName evidence="6">Sodium/calcium exchanger membrane region domain-containing protein</fullName>
    </recommendedName>
</protein>
<comment type="subcellular location">
    <subcellularLocation>
        <location evidence="1">Membrane</location>
        <topology evidence="1">Multi-pass membrane protein</topology>
    </subcellularLocation>
</comment>
<dbReference type="GO" id="GO:0008273">
    <property type="term" value="F:calcium, potassium:sodium antiporter activity"/>
    <property type="evidence" value="ECO:0007669"/>
    <property type="project" value="TreeGrafter"/>
</dbReference>
<evidence type="ECO:0000256" key="4">
    <source>
        <dbReference type="ARBA" id="ARBA00023136"/>
    </source>
</evidence>
<feature type="transmembrane region" description="Helical" evidence="5">
    <location>
        <begin position="127"/>
        <end position="146"/>
    </location>
</feature>
<keyword evidence="2 5" id="KW-0812">Transmembrane</keyword>
<dbReference type="PANTHER" id="PTHR10846">
    <property type="entry name" value="SODIUM/POTASSIUM/CALCIUM EXCHANGER"/>
    <property type="match status" value="1"/>
</dbReference>
<sequence>METVLLLAAGLALLVVGGEAVVRGAVGVARRLGVSELLIGLTLVGFGTSAPELVTSIKAALAGSPGISIGNVVGSNISNILLILATVVLIKPIAVDPAAVRRDGAFMAAATLLLCALGIGIGELPQWVGALLVAALATYLVVAALMERHNGAAAQMHKAESHIHAPVPSPLWMSLAVALAGLACLIFGADFLVQGAITLARLAGVSETIIGLTVVAVGTSLPELVASLAAAIKGKADVAFGNILGSNIYNILGILGVTALIIPLPFPPDMGMRDWIALVGSAALLILYSRYRARLGRPEGAVMLTLYGGYCVALFA</sequence>
<feature type="transmembrane region" description="Helical" evidence="5">
    <location>
        <begin position="73"/>
        <end position="93"/>
    </location>
</feature>
<dbReference type="GO" id="GO:0005886">
    <property type="term" value="C:plasma membrane"/>
    <property type="evidence" value="ECO:0007669"/>
    <property type="project" value="TreeGrafter"/>
</dbReference>
<name>A0A380TJ29_9ZZZZ</name>
<feature type="transmembrane region" description="Helical" evidence="5">
    <location>
        <begin position="105"/>
        <end position="121"/>
    </location>
</feature>
<keyword evidence="4 5" id="KW-0472">Membrane</keyword>
<dbReference type="GO" id="GO:0006874">
    <property type="term" value="P:intracellular calcium ion homeostasis"/>
    <property type="evidence" value="ECO:0007669"/>
    <property type="project" value="TreeGrafter"/>
</dbReference>
<dbReference type="AlphaFoldDB" id="A0A380TJ29"/>
<dbReference type="InterPro" id="IPR004837">
    <property type="entry name" value="NaCa_Exmemb"/>
</dbReference>
<dbReference type="Gene3D" id="1.20.1420.30">
    <property type="entry name" value="NCX, central ion-binding region"/>
    <property type="match status" value="1"/>
</dbReference>
<dbReference type="Gene3D" id="6.10.280.80">
    <property type="entry name" value="NCX, peripheral helical region"/>
    <property type="match status" value="1"/>
</dbReference>
<evidence type="ECO:0000256" key="2">
    <source>
        <dbReference type="ARBA" id="ARBA00022692"/>
    </source>
</evidence>